<reference evidence="3" key="1">
    <citation type="submission" date="2025-08" db="UniProtKB">
        <authorList>
            <consortium name="RefSeq"/>
        </authorList>
    </citation>
    <scope>IDENTIFICATION</scope>
</reference>
<accession>A0ABM0LGL9</accession>
<evidence type="ECO:0000313" key="2">
    <source>
        <dbReference type="Proteomes" id="UP000694915"/>
    </source>
</evidence>
<dbReference type="GeneID" id="101987366"/>
<dbReference type="InterPro" id="IPR027821">
    <property type="entry name" value="SHLD1"/>
</dbReference>
<keyword evidence="2" id="KW-1185">Reference proteome</keyword>
<evidence type="ECO:0000313" key="3">
    <source>
        <dbReference type="RefSeq" id="XP_005365725.1"/>
    </source>
</evidence>
<dbReference type="Proteomes" id="UP000694915">
    <property type="component" value="Unplaced"/>
</dbReference>
<protein>
    <submittedName>
        <fullName evidence="3">Shieldin complex subunit 1</fullName>
    </submittedName>
</protein>
<organism evidence="2 3">
    <name type="scientific">Microtus ochrogaster</name>
    <name type="common">Prairie vole</name>
    <dbReference type="NCBI Taxonomy" id="79684"/>
    <lineage>
        <taxon>Eukaryota</taxon>
        <taxon>Metazoa</taxon>
        <taxon>Chordata</taxon>
        <taxon>Craniata</taxon>
        <taxon>Vertebrata</taxon>
        <taxon>Euteleostomi</taxon>
        <taxon>Mammalia</taxon>
        <taxon>Eutheria</taxon>
        <taxon>Euarchontoglires</taxon>
        <taxon>Glires</taxon>
        <taxon>Rodentia</taxon>
        <taxon>Myomorpha</taxon>
        <taxon>Muroidea</taxon>
        <taxon>Cricetidae</taxon>
        <taxon>Arvicolinae</taxon>
        <taxon>Microtus</taxon>
    </lineage>
</organism>
<name>A0ABM0LGL9_MICOH</name>
<dbReference type="PANTHER" id="PTHR36863">
    <property type="entry name" value="SHIELDIN COMPLEX SUBUNIT 1"/>
    <property type="match status" value="1"/>
</dbReference>
<dbReference type="Pfam" id="PF15021">
    <property type="entry name" value="SHLD1_C"/>
    <property type="match status" value="1"/>
</dbReference>
<evidence type="ECO:0000259" key="1">
    <source>
        <dbReference type="Pfam" id="PF15021"/>
    </source>
</evidence>
<dbReference type="PANTHER" id="PTHR36863:SF1">
    <property type="entry name" value="SHIELDIN COMPLEX SUBUNIT 1"/>
    <property type="match status" value="1"/>
</dbReference>
<gene>
    <name evidence="3" type="primary">Shld1</name>
</gene>
<sequence length="207" mass="22858">MVPICAFMECAKPSASPSGLTSEAGNYKDCLNLCGYAGKTAEGSGSYGTEGRARSFLRFADSSSLNTEQKGSWDSENFWLDPSAKGQLETSEEEDGLRKSLDRFYEAFAHPLPGSGDQLSAPVCRCLSQAISELEGQESQKYTLRSFQMARVIFNRDGCSILQRHSRETRFYPLEQGANSLEGEEPTPGLSREIVHFLLEQNIMKDS</sequence>
<feature type="domain" description="Shieldin complex subunit 1 C-terminal" evidence="1">
    <location>
        <begin position="87"/>
        <end position="205"/>
    </location>
</feature>
<dbReference type="InterPro" id="IPR053898">
    <property type="entry name" value="SHLD1_C"/>
</dbReference>
<proteinExistence type="predicted"/>
<dbReference type="RefSeq" id="XP_005365725.1">
    <property type="nucleotide sequence ID" value="XM_005365668.3"/>
</dbReference>